<dbReference type="InterPro" id="IPR006089">
    <property type="entry name" value="Acyl-CoA_DH_CS"/>
</dbReference>
<comment type="similarity">
    <text evidence="2">Belongs to the acyl-CoA dehydrogenase family.</text>
</comment>
<feature type="domain" description="Adaptive response protein AidB N-terminal" evidence="7">
    <location>
        <begin position="26"/>
        <end position="185"/>
    </location>
</feature>
<proteinExistence type="inferred from homology"/>
<dbReference type="InterPro" id="IPR052904">
    <property type="entry name" value="Acyl-CoA_dehydrogenase-like"/>
</dbReference>
<evidence type="ECO:0000259" key="6">
    <source>
        <dbReference type="Pfam" id="PF02770"/>
    </source>
</evidence>
<evidence type="ECO:0000256" key="1">
    <source>
        <dbReference type="ARBA" id="ARBA00001974"/>
    </source>
</evidence>
<evidence type="ECO:0000256" key="4">
    <source>
        <dbReference type="ARBA" id="ARBA00022827"/>
    </source>
</evidence>
<sequence>MSSFATRVTSAASASSATFSTHTVQNQVPVLEDYSLYDTDPALQEAVRREGAQAWHGDLAAHGAWLGRAQTLEAGQEANRCPPRLIAYDRGGHRIDHVEFHPAWNLLMSGILARGLHSRAWAQPTPGAQVARAAAYLMQGQVEAGTLCPTTMTFAAVPLLQREPAGAVDFAGQWLPALYSRDFDPADAPLAAKRSALIGMGLTEKQGGSDLRAATTRAAPLGTPGRGNAYQLVGHKWFFSVPQADAHLVLAQTDEGLSCFFVPRWIPDGPRNAIRVRRLKDKLGNRSNASAEVEFENALGVMVGEPGRGLAVLLEMAATTRLDCVLGSAALLRQAVVQSLHHAQYRHAFGKPLIAQPLMRNVLADLALESEAAMVLALRLARAVDERADAQARALVRVGTPAAKLWVCKRAINAIAECMEAWGGNGYVEEGPMPRLYREAPVNSIWEGSGNVMALDVLRALQREPDALPALDREFAPAAGHAAFARALSAWRALLADPAQAEFQARRIACGLARLWQAALLIQHAPAAVAEAFVASRLQAGGGVFGELGPDTDTAAILARAWPPAAAC</sequence>
<comment type="caution">
    <text evidence="8">The sequence shown here is derived from an EMBL/GenBank/DDBJ whole genome shotgun (WGS) entry which is preliminary data.</text>
</comment>
<dbReference type="EMBL" id="PREU01000003">
    <property type="protein sequence ID" value="PPA77004.1"/>
    <property type="molecule type" value="Genomic_DNA"/>
</dbReference>
<keyword evidence="3" id="KW-0285">Flavoprotein</keyword>
<dbReference type="NCBIfam" id="NF008594">
    <property type="entry name" value="PRK11561.1"/>
    <property type="match status" value="1"/>
</dbReference>
<feature type="domain" description="Acyl-CoA dehydrogenase/oxidase C-terminal" evidence="5">
    <location>
        <begin position="307"/>
        <end position="461"/>
    </location>
</feature>
<dbReference type="InterPro" id="IPR036250">
    <property type="entry name" value="AcylCo_DH-like_C"/>
</dbReference>
<name>A0A2S5GVM4_9BURK</name>
<evidence type="ECO:0000256" key="2">
    <source>
        <dbReference type="ARBA" id="ARBA00009347"/>
    </source>
</evidence>
<accession>A0A2S5GVM4</accession>
<protein>
    <submittedName>
        <fullName evidence="8">Isovaleryl-CoA dehydrogenase</fullName>
    </submittedName>
</protein>
<dbReference type="RefSeq" id="WP_104143296.1">
    <property type="nucleotide sequence ID" value="NZ_PREU01000003.1"/>
</dbReference>
<keyword evidence="4" id="KW-0274">FAD</keyword>
<dbReference type="Pfam" id="PF00441">
    <property type="entry name" value="Acyl-CoA_dh_1"/>
    <property type="match status" value="1"/>
</dbReference>
<dbReference type="PROSITE" id="PS00073">
    <property type="entry name" value="ACYL_COA_DH_2"/>
    <property type="match status" value="1"/>
</dbReference>
<dbReference type="Proteomes" id="UP000239990">
    <property type="component" value="Unassembled WGS sequence"/>
</dbReference>
<dbReference type="SUPFAM" id="SSF56645">
    <property type="entry name" value="Acyl-CoA dehydrogenase NM domain-like"/>
    <property type="match status" value="1"/>
</dbReference>
<evidence type="ECO:0000313" key="8">
    <source>
        <dbReference type="EMBL" id="PPA77004.1"/>
    </source>
</evidence>
<dbReference type="Gene3D" id="2.40.110.20">
    <property type="match status" value="1"/>
</dbReference>
<evidence type="ECO:0000256" key="3">
    <source>
        <dbReference type="ARBA" id="ARBA00022630"/>
    </source>
</evidence>
<dbReference type="Pfam" id="PF02770">
    <property type="entry name" value="Acyl-CoA_dh_M"/>
    <property type="match status" value="1"/>
</dbReference>
<feature type="domain" description="Acyl-CoA oxidase/dehydrogenase middle" evidence="6">
    <location>
        <begin position="200"/>
        <end position="297"/>
    </location>
</feature>
<dbReference type="InterPro" id="IPR009100">
    <property type="entry name" value="AcylCoA_DH/oxidase_NM_dom_sf"/>
</dbReference>
<dbReference type="InterPro" id="IPR006091">
    <property type="entry name" value="Acyl-CoA_Oxase/DH_mid-dom"/>
</dbReference>
<reference evidence="8 9" key="1">
    <citation type="submission" date="2018-02" db="EMBL/GenBank/DDBJ databases">
        <title>Draft Genome of Achromobacter spanius stain 6.</title>
        <authorList>
            <person name="Gunasekera T.S."/>
            <person name="Radwan O."/>
            <person name="Ruiz O.N."/>
        </authorList>
    </citation>
    <scope>NUCLEOTIDE SEQUENCE [LARGE SCALE GENOMIC DNA]</scope>
    <source>
        <strain evidence="8 9">6</strain>
    </source>
</reference>
<dbReference type="Gene3D" id="6.10.250.600">
    <property type="match status" value="1"/>
</dbReference>
<dbReference type="Pfam" id="PF18158">
    <property type="entry name" value="AidB_N"/>
    <property type="match status" value="1"/>
</dbReference>
<gene>
    <name evidence="8" type="ORF">C4E15_09675</name>
</gene>
<dbReference type="PANTHER" id="PTHR42707:SF3">
    <property type="entry name" value="ACYL-COA DEHYDROGENASE AIDB-RELATED"/>
    <property type="match status" value="1"/>
</dbReference>
<dbReference type="SUPFAM" id="SSF47203">
    <property type="entry name" value="Acyl-CoA dehydrogenase C-terminal domain-like"/>
    <property type="match status" value="1"/>
</dbReference>
<organism evidence="8 9">
    <name type="scientific">Achromobacter spanius</name>
    <dbReference type="NCBI Taxonomy" id="217203"/>
    <lineage>
        <taxon>Bacteria</taxon>
        <taxon>Pseudomonadati</taxon>
        <taxon>Pseudomonadota</taxon>
        <taxon>Betaproteobacteria</taxon>
        <taxon>Burkholderiales</taxon>
        <taxon>Alcaligenaceae</taxon>
        <taxon>Achromobacter</taxon>
    </lineage>
</organism>
<dbReference type="AlphaFoldDB" id="A0A2S5GVM4"/>
<evidence type="ECO:0000313" key="9">
    <source>
        <dbReference type="Proteomes" id="UP000239990"/>
    </source>
</evidence>
<dbReference type="GO" id="GO:0003995">
    <property type="term" value="F:acyl-CoA dehydrogenase activity"/>
    <property type="evidence" value="ECO:0007669"/>
    <property type="project" value="InterPro"/>
</dbReference>
<dbReference type="OrthoDB" id="9771038at2"/>
<evidence type="ECO:0000259" key="5">
    <source>
        <dbReference type="Pfam" id="PF00441"/>
    </source>
</evidence>
<dbReference type="PANTHER" id="PTHR42707">
    <property type="entry name" value="ACYL-COA DEHYDROGENASE"/>
    <property type="match status" value="1"/>
</dbReference>
<dbReference type="InterPro" id="IPR009075">
    <property type="entry name" value="AcylCo_DH/oxidase_C"/>
</dbReference>
<dbReference type="InterPro" id="IPR041504">
    <property type="entry name" value="AidB_N"/>
</dbReference>
<dbReference type="Gene3D" id="1.20.140.10">
    <property type="entry name" value="Butyryl-CoA Dehydrogenase, subunit A, domain 3"/>
    <property type="match status" value="1"/>
</dbReference>
<comment type="cofactor">
    <cofactor evidence="1">
        <name>FAD</name>
        <dbReference type="ChEBI" id="CHEBI:57692"/>
    </cofactor>
</comment>
<evidence type="ECO:0000259" key="7">
    <source>
        <dbReference type="Pfam" id="PF18158"/>
    </source>
</evidence>